<name>A0ABQ6ENB4_9VIBR</name>
<reference evidence="2" key="1">
    <citation type="journal article" date="2019" name="Int. J. Syst. Evol. Microbiol.">
        <title>The Global Catalogue of Microorganisms (GCM) 10K type strain sequencing project: providing services to taxonomists for standard genome sequencing and annotation.</title>
        <authorList>
            <consortium name="The Broad Institute Genomics Platform"/>
            <consortium name="The Broad Institute Genome Sequencing Center for Infectious Disease"/>
            <person name="Wu L."/>
            <person name="Ma J."/>
        </authorList>
    </citation>
    <scope>NUCLEOTIDE SEQUENCE [LARGE SCALE GENOMIC DNA]</scope>
    <source>
        <strain evidence="2">NBRC 111146</strain>
    </source>
</reference>
<evidence type="ECO:0000313" key="2">
    <source>
        <dbReference type="Proteomes" id="UP001157156"/>
    </source>
</evidence>
<proteinExistence type="predicted"/>
<organism evidence="1 2">
    <name type="scientific">Vibrio algivorus</name>
    <dbReference type="NCBI Taxonomy" id="1667024"/>
    <lineage>
        <taxon>Bacteria</taxon>
        <taxon>Pseudomonadati</taxon>
        <taxon>Pseudomonadota</taxon>
        <taxon>Gammaproteobacteria</taxon>
        <taxon>Vibrionales</taxon>
        <taxon>Vibrionaceae</taxon>
        <taxon>Vibrio</taxon>
    </lineage>
</organism>
<dbReference type="Proteomes" id="UP001157156">
    <property type="component" value="Unassembled WGS sequence"/>
</dbReference>
<protein>
    <submittedName>
        <fullName evidence="1">Uncharacterized protein</fullName>
    </submittedName>
</protein>
<dbReference type="EMBL" id="BSPV01000004">
    <property type="protein sequence ID" value="GLT14466.1"/>
    <property type="molecule type" value="Genomic_DNA"/>
</dbReference>
<evidence type="ECO:0000313" key="1">
    <source>
        <dbReference type="EMBL" id="GLT14466.1"/>
    </source>
</evidence>
<sequence>MIKFGSIVLTWLNFTRDKIILDVIFLQYKRPIDPKVTHLQLSL</sequence>
<gene>
    <name evidence="1" type="ORF">GCM10007931_14410</name>
</gene>
<comment type="caution">
    <text evidence="1">The sequence shown here is derived from an EMBL/GenBank/DDBJ whole genome shotgun (WGS) entry which is preliminary data.</text>
</comment>
<accession>A0ABQ6ENB4</accession>
<keyword evidence="2" id="KW-1185">Reference proteome</keyword>